<accession>A0A1M6NZT5</accession>
<dbReference type="EMBL" id="LT670844">
    <property type="protein sequence ID" value="SHK01249.1"/>
    <property type="molecule type" value="Genomic_DNA"/>
</dbReference>
<dbReference type="Proteomes" id="UP000189935">
    <property type="component" value="Chromosome I"/>
</dbReference>
<proteinExistence type="predicted"/>
<name>A0A1M6NZT5_9BRAD</name>
<organism evidence="1 2">
    <name type="scientific">Bradyrhizobium lablabi</name>
    <dbReference type="NCBI Taxonomy" id="722472"/>
    <lineage>
        <taxon>Bacteria</taxon>
        <taxon>Pseudomonadati</taxon>
        <taxon>Pseudomonadota</taxon>
        <taxon>Alphaproteobacteria</taxon>
        <taxon>Hyphomicrobiales</taxon>
        <taxon>Nitrobacteraceae</taxon>
        <taxon>Bradyrhizobium</taxon>
    </lineage>
</organism>
<dbReference type="AlphaFoldDB" id="A0A1M6NZT5"/>
<protein>
    <submittedName>
        <fullName evidence="1">Uncharacterized protein</fullName>
    </submittedName>
</protein>
<gene>
    <name evidence="1" type="ORF">SAMN05444159_2178</name>
</gene>
<evidence type="ECO:0000313" key="2">
    <source>
        <dbReference type="Proteomes" id="UP000189935"/>
    </source>
</evidence>
<reference evidence="1 2" key="1">
    <citation type="submission" date="2016-11" db="EMBL/GenBank/DDBJ databases">
        <authorList>
            <person name="Jaros S."/>
            <person name="Januszkiewicz K."/>
            <person name="Wedrychowicz H."/>
        </authorList>
    </citation>
    <scope>NUCLEOTIDE SEQUENCE [LARGE SCALE GENOMIC DNA]</scope>
    <source>
        <strain evidence="1 2">GAS499</strain>
    </source>
</reference>
<evidence type="ECO:0000313" key="1">
    <source>
        <dbReference type="EMBL" id="SHK01249.1"/>
    </source>
</evidence>
<sequence length="134" mass="15308">MYRELVRFWRGLHEDFGWEDGTFDPLSYIDISDDTGLDSDDLRLLREGSAIKILCNMLLAYGQGGYPAHNSYFMQSVKDAYVAGRFHLVPELEAAVGLGLQSEIALRDRSQDIYRKYVFAYFADLVQDKSPKAL</sequence>